<evidence type="ECO:0000256" key="2">
    <source>
        <dbReference type="SAM" id="Phobius"/>
    </source>
</evidence>
<keyword evidence="2" id="KW-0812">Transmembrane</keyword>
<evidence type="ECO:0000313" key="5">
    <source>
        <dbReference type="Proteomes" id="UP000199113"/>
    </source>
</evidence>
<organism evidence="4 5">
    <name type="scientific">Nocardioides alpinus</name>
    <dbReference type="NCBI Taxonomy" id="748909"/>
    <lineage>
        <taxon>Bacteria</taxon>
        <taxon>Bacillati</taxon>
        <taxon>Actinomycetota</taxon>
        <taxon>Actinomycetes</taxon>
        <taxon>Propionibacteriales</taxon>
        <taxon>Nocardioidaceae</taxon>
        <taxon>Nocardioides</taxon>
    </lineage>
</organism>
<dbReference type="RefSeq" id="WP_091199337.1">
    <property type="nucleotide sequence ID" value="NZ_FOKC01000006.1"/>
</dbReference>
<evidence type="ECO:0000256" key="1">
    <source>
        <dbReference type="SAM" id="MobiDB-lite"/>
    </source>
</evidence>
<feature type="region of interest" description="Disordered" evidence="1">
    <location>
        <begin position="67"/>
        <end position="92"/>
    </location>
</feature>
<reference evidence="3 6" key="2">
    <citation type="submission" date="2017-12" db="EMBL/GenBank/DDBJ databases">
        <title>Pharmacopeia of the Arctic Ocean.</title>
        <authorList>
            <person name="Collins E."/>
            <person name="Ducluzeau A.-L."/>
        </authorList>
    </citation>
    <scope>NUCLEOTIDE SEQUENCE [LARGE SCALE GENOMIC DNA]</scope>
    <source>
        <strain evidence="3 6">DSM 23325</strain>
    </source>
</reference>
<keyword evidence="2" id="KW-0472">Membrane</keyword>
<protein>
    <submittedName>
        <fullName evidence="4">Uncharacterized protein</fullName>
    </submittedName>
</protein>
<proteinExistence type="predicted"/>
<evidence type="ECO:0000313" key="3">
    <source>
        <dbReference type="EMBL" id="PKH41910.1"/>
    </source>
</evidence>
<dbReference type="Proteomes" id="UP000233565">
    <property type="component" value="Unassembled WGS sequence"/>
</dbReference>
<keyword evidence="6" id="KW-1185">Reference proteome</keyword>
<accession>A0A1I0ZQ09</accession>
<feature type="transmembrane region" description="Helical" evidence="2">
    <location>
        <begin position="43"/>
        <end position="61"/>
    </location>
</feature>
<gene>
    <name evidence="3" type="ORF">CXG46_08640</name>
    <name evidence="4" type="ORF">SAMN05192575_106101</name>
</gene>
<dbReference type="OrthoDB" id="9859967at2"/>
<dbReference type="EMBL" id="PJBV01000014">
    <property type="protein sequence ID" value="PKH41910.1"/>
    <property type="molecule type" value="Genomic_DNA"/>
</dbReference>
<keyword evidence="2" id="KW-1133">Transmembrane helix</keyword>
<sequence length="217" mass="23165">MPDVDDLLRDAFRPDDDPWAVETRAALGAVVRRHRRRTMTRRGLAAGTLVATAAAVMALVVQDATGPRGVEPAAPSPMPSASTTPIEGRWTSGPLGTSDVRAAARAADAPGAAATMLTDLPRAPFRVVAVIRGTGLTTYVEGRGGRRELLDEESVAVEGDLLILRPRTLSAETVHAWSVVGDELTLDFRSTTEGENDIGVPGEAWQRLLYDTVPFTR</sequence>
<dbReference type="Proteomes" id="UP000199113">
    <property type="component" value="Unassembled WGS sequence"/>
</dbReference>
<dbReference type="AlphaFoldDB" id="A0A1I0ZQ09"/>
<evidence type="ECO:0000313" key="4">
    <source>
        <dbReference type="EMBL" id="SFB27196.1"/>
    </source>
</evidence>
<reference evidence="4" key="1">
    <citation type="submission" date="2016-10" db="EMBL/GenBank/DDBJ databases">
        <authorList>
            <person name="de Groot N.N."/>
        </authorList>
    </citation>
    <scope>NUCLEOTIDE SEQUENCE [LARGE SCALE GENOMIC DNA]</scope>
    <source>
        <strain evidence="4">CGMCC 1.10697</strain>
    </source>
</reference>
<dbReference type="STRING" id="748909.SAMN05192575_106101"/>
<evidence type="ECO:0000313" key="6">
    <source>
        <dbReference type="Proteomes" id="UP000233565"/>
    </source>
</evidence>
<dbReference type="EMBL" id="FOKC01000006">
    <property type="protein sequence ID" value="SFB27196.1"/>
    <property type="molecule type" value="Genomic_DNA"/>
</dbReference>
<name>A0A1I0ZQ09_9ACTN</name>